<feature type="domain" description="DUF7507" evidence="2">
    <location>
        <begin position="214"/>
        <end position="314"/>
    </location>
</feature>
<accession>A0ABR7JA68</accession>
<evidence type="ECO:0000313" key="4">
    <source>
        <dbReference type="Proteomes" id="UP000629963"/>
    </source>
</evidence>
<comment type="caution">
    <text evidence="3">The sequence shown here is derived from an EMBL/GenBank/DDBJ whole genome shotgun (WGS) entry which is preliminary data.</text>
</comment>
<proteinExistence type="predicted"/>
<protein>
    <submittedName>
        <fullName evidence="3">Gliding motility-associated C-terminal domain-containing protein</fullName>
    </submittedName>
</protein>
<dbReference type="SMART" id="SM00710">
    <property type="entry name" value="PbH1"/>
    <property type="match status" value="5"/>
</dbReference>
<gene>
    <name evidence="3" type="ORF">H8R23_13315</name>
</gene>
<dbReference type="InterPro" id="IPR055354">
    <property type="entry name" value="DUF7507"/>
</dbReference>
<feature type="non-terminal residue" evidence="3">
    <location>
        <position position="1"/>
    </location>
</feature>
<evidence type="ECO:0000256" key="1">
    <source>
        <dbReference type="SAM" id="MobiDB-lite"/>
    </source>
</evidence>
<feature type="compositionally biased region" description="Low complexity" evidence="1">
    <location>
        <begin position="551"/>
        <end position="566"/>
    </location>
</feature>
<feature type="compositionally biased region" description="Low complexity" evidence="1">
    <location>
        <begin position="199"/>
        <end position="212"/>
    </location>
</feature>
<feature type="domain" description="DUF7507" evidence="2">
    <location>
        <begin position="572"/>
        <end position="666"/>
    </location>
</feature>
<keyword evidence="4" id="KW-1185">Reference proteome</keyword>
<feature type="region of interest" description="Disordered" evidence="1">
    <location>
        <begin position="188"/>
        <end position="212"/>
    </location>
</feature>
<dbReference type="Pfam" id="PF24346">
    <property type="entry name" value="DUF7507"/>
    <property type="match status" value="6"/>
</dbReference>
<dbReference type="PANTHER" id="PTHR34819">
    <property type="entry name" value="LARGE CYSTEINE-RICH PERIPLASMIC PROTEIN OMCB"/>
    <property type="match status" value="1"/>
</dbReference>
<feature type="domain" description="DUF7507" evidence="2">
    <location>
        <begin position="452"/>
        <end position="552"/>
    </location>
</feature>
<evidence type="ECO:0000259" key="2">
    <source>
        <dbReference type="Pfam" id="PF24346"/>
    </source>
</evidence>
<feature type="domain" description="DUF7507" evidence="2">
    <location>
        <begin position="1"/>
        <end position="76"/>
    </location>
</feature>
<dbReference type="RefSeq" id="WP_187010890.1">
    <property type="nucleotide sequence ID" value="NZ_JACRUJ010000005.1"/>
</dbReference>
<feature type="domain" description="DUF7507" evidence="2">
    <location>
        <begin position="333"/>
        <end position="433"/>
    </location>
</feature>
<sequence length="789" mass="81007">FAVTNTGNTTLTNVIVTDPMTGLTISGNPIATLAVGASSSAIKGTYTITQSDIDAGKVVNTALATAKDPKGNSVTDISGTTVTNDTPTDTPLTQTPRIALVKTAAVGGTGKLGDVITYTFAVTNTGNTTLTNVIVTDPMTGLTITGNPIATLAVGASNSTIKGTYTITQSDIDAGKVVNTALATAKDPKGNSVTDVSGTTVTNDTPTDTPLTQTPRIALVKTAAVGGTGKLGDVITYTFAVTNTGNTTLTNVIVTDPMTGLTITGNPIATLAVGASNSTIKGTYTITQSDIDAGKVVNTALATAKDPKGNNVTDISGTTVTNDTPTDTPLTQTPRIALVKTAAVGGTGKLGDVITYTFAVTNTGNTTLTNVIVTDPMTGLTITGNPIATLAVGASNSTIKGTYTITQSDIDAGKVVNTALATAKDPKGNSVTDISGTTVTNDTPTDTPLTQTPRIALVKTAAVGGTGKLGDVITYTFAVTNTGNTTLTNVIVTDPMTGLTITGNPIATLAVGASNSTIKGTYTITQSDIDTGKVVNTALATAKDPKGNSVTDISGTTTTNDTPTETPLAQRPSLEIVKNSTSENYTNVGDILNYTIKVTNTGNVTLFAVLVTDPLTGLSILVPTLEPGKSIDYEQNYSVTQNDISNLSVTNIAYVKATGPGNTEISASDDAVVEAALVLPCGNVVVHNAFSPNGDGINETFIIDSITDTTCYPTNTVEIYNRWGVLVYEVKDYDNVNRAFKGFSEGRVTVNQSVGLPVGTYFYILNYTSVDGNGQLVTNKKDGYLYLTR</sequence>
<dbReference type="InterPro" id="IPR051172">
    <property type="entry name" value="Chlamydia_OmcB"/>
</dbReference>
<evidence type="ECO:0000313" key="3">
    <source>
        <dbReference type="EMBL" id="MBC5842390.1"/>
    </source>
</evidence>
<dbReference type="PANTHER" id="PTHR34819:SF3">
    <property type="entry name" value="CELL SURFACE PROTEIN"/>
    <property type="match status" value="1"/>
</dbReference>
<feature type="domain" description="DUF7507" evidence="2">
    <location>
        <begin position="95"/>
        <end position="195"/>
    </location>
</feature>
<dbReference type="InterPro" id="IPR047589">
    <property type="entry name" value="DUF11_rpt"/>
</dbReference>
<feature type="region of interest" description="Disordered" evidence="1">
    <location>
        <begin position="545"/>
        <end position="567"/>
    </location>
</feature>
<dbReference type="NCBIfam" id="TIGR01451">
    <property type="entry name" value="B_ant_repeat"/>
    <property type="match status" value="5"/>
</dbReference>
<organism evidence="3 4">
    <name type="scientific">Flavobacterium kayseriense</name>
    <dbReference type="NCBI Taxonomy" id="2764714"/>
    <lineage>
        <taxon>Bacteria</taxon>
        <taxon>Pseudomonadati</taxon>
        <taxon>Bacteroidota</taxon>
        <taxon>Flavobacteriia</taxon>
        <taxon>Flavobacteriales</taxon>
        <taxon>Flavobacteriaceae</taxon>
        <taxon>Flavobacterium</taxon>
    </lineage>
</organism>
<name>A0ABR7JA68_9FLAO</name>
<dbReference type="InterPro" id="IPR006626">
    <property type="entry name" value="PbH1"/>
</dbReference>
<dbReference type="Proteomes" id="UP000629963">
    <property type="component" value="Unassembled WGS sequence"/>
</dbReference>
<dbReference type="Pfam" id="PF13585">
    <property type="entry name" value="CHU_C"/>
    <property type="match status" value="1"/>
</dbReference>
<reference evidence="3 4" key="1">
    <citation type="submission" date="2020-08" db="EMBL/GenBank/DDBJ databases">
        <title>Description of novel Flavobacterium F-380 isolate.</title>
        <authorList>
            <person name="Saticioglu I.B."/>
            <person name="Duman M."/>
            <person name="Altun S."/>
        </authorList>
    </citation>
    <scope>NUCLEOTIDE SEQUENCE [LARGE SCALE GENOMIC DNA]</scope>
    <source>
        <strain evidence="3 4">F-380</strain>
    </source>
</reference>
<dbReference type="EMBL" id="JACRUJ010000005">
    <property type="protein sequence ID" value="MBC5842390.1"/>
    <property type="molecule type" value="Genomic_DNA"/>
</dbReference>